<feature type="domain" description="Cupin type-2" evidence="1">
    <location>
        <begin position="42"/>
        <end position="108"/>
    </location>
</feature>
<accession>A0ABN1YZA6</accession>
<dbReference type="EMBL" id="BAAAKK010000005">
    <property type="protein sequence ID" value="GAA1425876.1"/>
    <property type="molecule type" value="Genomic_DNA"/>
</dbReference>
<dbReference type="InterPro" id="IPR013096">
    <property type="entry name" value="Cupin_2"/>
</dbReference>
<dbReference type="Gene3D" id="2.60.120.10">
    <property type="entry name" value="Jelly Rolls"/>
    <property type="match status" value="1"/>
</dbReference>
<sequence>MMHVAAEGDKDYAYGGRFTGTVLLEMLREAGREGEADVARVHSESGACTKWHSHPGGQVLVLVAGTGRAGDRDGDHRELPVGTYIVTPPDTAHWHGAEDGHEATWLAITYGTTDWTDESPVS</sequence>
<evidence type="ECO:0000313" key="2">
    <source>
        <dbReference type="EMBL" id="GAA1425876.1"/>
    </source>
</evidence>
<dbReference type="SUPFAM" id="SSF51182">
    <property type="entry name" value="RmlC-like cupins"/>
    <property type="match status" value="1"/>
</dbReference>
<evidence type="ECO:0000259" key="1">
    <source>
        <dbReference type="Pfam" id="PF07883"/>
    </source>
</evidence>
<reference evidence="2 3" key="1">
    <citation type="journal article" date="2019" name="Int. J. Syst. Evol. Microbiol.">
        <title>The Global Catalogue of Microorganisms (GCM) 10K type strain sequencing project: providing services to taxonomists for standard genome sequencing and annotation.</title>
        <authorList>
            <consortium name="The Broad Institute Genomics Platform"/>
            <consortium name="The Broad Institute Genome Sequencing Center for Infectious Disease"/>
            <person name="Wu L."/>
            <person name="Ma J."/>
        </authorList>
    </citation>
    <scope>NUCLEOTIDE SEQUENCE [LARGE SCALE GENOMIC DNA]</scope>
    <source>
        <strain evidence="2 3">JCM 12398</strain>
    </source>
</reference>
<name>A0ABN1YZA6_9MICO</name>
<proteinExistence type="predicted"/>
<dbReference type="PANTHER" id="PTHR43698">
    <property type="entry name" value="RIBD C-TERMINAL DOMAIN CONTAINING PROTEIN"/>
    <property type="match status" value="1"/>
</dbReference>
<dbReference type="Pfam" id="PF07883">
    <property type="entry name" value="Cupin_2"/>
    <property type="match status" value="1"/>
</dbReference>
<dbReference type="PANTHER" id="PTHR43698:SF1">
    <property type="entry name" value="BLL4564 PROTEIN"/>
    <property type="match status" value="1"/>
</dbReference>
<comment type="caution">
    <text evidence="2">The sequence shown here is derived from an EMBL/GenBank/DDBJ whole genome shotgun (WGS) entry which is preliminary data.</text>
</comment>
<dbReference type="InterPro" id="IPR014710">
    <property type="entry name" value="RmlC-like_jellyroll"/>
</dbReference>
<evidence type="ECO:0000313" key="3">
    <source>
        <dbReference type="Proteomes" id="UP001501266"/>
    </source>
</evidence>
<organism evidence="2 3">
    <name type="scientific">Agrococcus citreus</name>
    <dbReference type="NCBI Taxonomy" id="84643"/>
    <lineage>
        <taxon>Bacteria</taxon>
        <taxon>Bacillati</taxon>
        <taxon>Actinomycetota</taxon>
        <taxon>Actinomycetes</taxon>
        <taxon>Micrococcales</taxon>
        <taxon>Microbacteriaceae</taxon>
        <taxon>Agrococcus</taxon>
    </lineage>
</organism>
<dbReference type="Proteomes" id="UP001501266">
    <property type="component" value="Unassembled WGS sequence"/>
</dbReference>
<dbReference type="InterPro" id="IPR011051">
    <property type="entry name" value="RmlC_Cupin_sf"/>
</dbReference>
<keyword evidence="3" id="KW-1185">Reference proteome</keyword>
<gene>
    <name evidence="2" type="ORF">GCM10009640_25600</name>
</gene>
<protein>
    <submittedName>
        <fullName evidence="2">Cupin domain-containing protein</fullName>
    </submittedName>
</protein>